<dbReference type="Proteomes" id="UP000553632">
    <property type="component" value="Unassembled WGS sequence"/>
</dbReference>
<proteinExistence type="predicted"/>
<dbReference type="AlphaFoldDB" id="A0A7J6RN58"/>
<name>A0A7J6RN58_PEROL</name>
<dbReference type="EMBL" id="JABANM010021004">
    <property type="protein sequence ID" value="KAF4721905.1"/>
    <property type="molecule type" value="Genomic_DNA"/>
</dbReference>
<evidence type="ECO:0000313" key="4">
    <source>
        <dbReference type="Proteomes" id="UP000574390"/>
    </source>
</evidence>
<protein>
    <submittedName>
        <fullName evidence="1">Uncharacterized protein</fullName>
    </submittedName>
</protein>
<organism evidence="1 4">
    <name type="scientific">Perkinsus olseni</name>
    <name type="common">Perkinsus atlanticus</name>
    <dbReference type="NCBI Taxonomy" id="32597"/>
    <lineage>
        <taxon>Eukaryota</taxon>
        <taxon>Sar</taxon>
        <taxon>Alveolata</taxon>
        <taxon>Perkinsozoa</taxon>
        <taxon>Perkinsea</taxon>
        <taxon>Perkinsida</taxon>
        <taxon>Perkinsidae</taxon>
        <taxon>Perkinsus</taxon>
    </lineage>
</organism>
<reference evidence="3 4" key="1">
    <citation type="submission" date="2020-04" db="EMBL/GenBank/DDBJ databases">
        <title>Perkinsus olseni comparative genomics.</title>
        <authorList>
            <person name="Bogema D.R."/>
        </authorList>
    </citation>
    <scope>NUCLEOTIDE SEQUENCE [LARGE SCALE GENOMIC DNA]</scope>
    <source>
        <strain evidence="1">ATCC PRA-205</strain>
        <strain evidence="2 3">ATCC PRA-207</strain>
    </source>
</reference>
<evidence type="ECO:0000313" key="3">
    <source>
        <dbReference type="Proteomes" id="UP000553632"/>
    </source>
</evidence>
<sequence length="77" mass="8756">MTQPNIYMLRDEIRQTLANLEEIADVEASIPDIAKVSQLPRGFDVHLLHDGRMRHQMVPWHQSADLSGVSVFPFQSA</sequence>
<dbReference type="EMBL" id="JABANO010003010">
    <property type="protein sequence ID" value="KAF4757122.1"/>
    <property type="molecule type" value="Genomic_DNA"/>
</dbReference>
<comment type="caution">
    <text evidence="1">The sequence shown here is derived from an EMBL/GenBank/DDBJ whole genome shotgun (WGS) entry which is preliminary data.</text>
</comment>
<evidence type="ECO:0000313" key="2">
    <source>
        <dbReference type="EMBL" id="KAF4757122.1"/>
    </source>
</evidence>
<gene>
    <name evidence="1" type="ORF">FOZ62_008108</name>
    <name evidence="2" type="ORF">FOZ63_008923</name>
</gene>
<keyword evidence="3" id="KW-1185">Reference proteome</keyword>
<evidence type="ECO:0000313" key="1">
    <source>
        <dbReference type="EMBL" id="KAF4721905.1"/>
    </source>
</evidence>
<accession>A0A7J6RN58</accession>
<dbReference type="Proteomes" id="UP000574390">
    <property type="component" value="Unassembled WGS sequence"/>
</dbReference>